<organism evidence="1 2">
    <name type="scientific">Rotaria socialis</name>
    <dbReference type="NCBI Taxonomy" id="392032"/>
    <lineage>
        <taxon>Eukaryota</taxon>
        <taxon>Metazoa</taxon>
        <taxon>Spiralia</taxon>
        <taxon>Gnathifera</taxon>
        <taxon>Rotifera</taxon>
        <taxon>Eurotatoria</taxon>
        <taxon>Bdelloidea</taxon>
        <taxon>Philodinida</taxon>
        <taxon>Philodinidae</taxon>
        <taxon>Rotaria</taxon>
    </lineage>
</organism>
<dbReference type="InterPro" id="IPR053121">
    <property type="entry name" value="Spore_Coat_Assembly"/>
</dbReference>
<dbReference type="PANTHER" id="PTHR35365:SF18">
    <property type="entry name" value="MUCIN-19-LIKE-RELATED"/>
    <property type="match status" value="1"/>
</dbReference>
<comment type="caution">
    <text evidence="1">The sequence shown here is derived from an EMBL/GenBank/DDBJ whole genome shotgun (WGS) entry which is preliminary data.</text>
</comment>
<protein>
    <recommendedName>
        <fullName evidence="3">Sodefrin repeats C</fullName>
    </recommendedName>
</protein>
<reference evidence="1" key="1">
    <citation type="submission" date="2021-02" db="EMBL/GenBank/DDBJ databases">
        <authorList>
            <person name="Nowell W R."/>
        </authorList>
    </citation>
    <scope>NUCLEOTIDE SEQUENCE</scope>
</reference>
<evidence type="ECO:0000313" key="2">
    <source>
        <dbReference type="Proteomes" id="UP000663862"/>
    </source>
</evidence>
<feature type="non-terminal residue" evidence="1">
    <location>
        <position position="1"/>
    </location>
</feature>
<dbReference type="Proteomes" id="UP000663862">
    <property type="component" value="Unassembled WGS sequence"/>
</dbReference>
<dbReference type="PANTHER" id="PTHR35365">
    <property type="entry name" value="LP04239P"/>
    <property type="match status" value="1"/>
</dbReference>
<dbReference type="EMBL" id="CAJOBQ010002343">
    <property type="protein sequence ID" value="CAF4554391.1"/>
    <property type="molecule type" value="Genomic_DNA"/>
</dbReference>
<proteinExistence type="predicted"/>
<name>A0A820YX79_9BILA</name>
<gene>
    <name evidence="1" type="ORF">TSG867_LOCUS24882</name>
</gene>
<accession>A0A820YX79</accession>
<evidence type="ECO:0008006" key="3">
    <source>
        <dbReference type="Google" id="ProtNLM"/>
    </source>
</evidence>
<sequence length="1689" mass="191173">NGWLISRKVLYDFIITGLGQTVLWIVPSTSLICYDCWCLPSDISTCNCLSTTDVGEGSFCTIVENFHSSEPYVELAHNSESFLYTGIKDPYYIQVDEAIFYNETTNKWEIKIIEMTYGCDWDYCNEYSLISILPNSLKLDIDEEWLTTNIFGTGVATSCHTCTNETCGNQTQSIDYDQCTFTSCDNSTTCLVYSLWHNIETDESCYYSECTQSSLVDEFDDDSEKYQVLIQAVVYLSLDRSDLEIWQLSINCGVDNCSRSSIFQEIKAQIKDDMSNLTYFPIARPTTTPRPLTTTSTLPIRSLSCYNCSCTGTTCPCTTFEISSADNTYCYLERKFKAQDVHINFGHININSTYVYIRDYPFVLIEESIIYQETTGRWDTRIESVMYGCNWNLCNKPELIPYLPSTFLMRLPELWLNSSILGTGQPTRNCHICPSGPVCSNIGFINGSQCPILPCNTTCLVSSKYTDPASIDQCYDSYCAAPDQPDFEIDKHRVQLKGILYSSRPTNVELWETDLYCRADDCSNPETFKELRENLIVQPGDITAIFNQTAEPPTFRCFDCFCEGEVNCECNTVSSVMDDPTYCTITRTYDGENVYIYFSHLETDSSYLNIRDFPYILVSESIIYNNETGKWLTRTNEVVYGCDWDYCNRPALLPLLPSSLQMTLPESWLNSSILGTGESTFSCHECANASICSLNQTIDGDSCPVQPCTTTCRVSNTYNNLIDNQQCYQSYCVSENSEKLTYDSNLVKIEGILYANQPTHAELWEVNIYCQVDNCSRPDIFQEIKQDLIVNLGNITEIFNQANIGEPGQLHCYECYCVNDPICDCNKTVPLRDNLTFCTIIRLYDGQDFYTFLEHIDRNSTHIYIREFPFLLVDESILYNEANGRWNTKSDAIIYGCNTDFCNDPRLVPKLPVSFQMRLSESWLNDSVLGTGQPVRDCHECPEAPQCGTGEFLDSSRCPIKSCNTTCRVSDTYDDPEKDELCYQSFCVSPDSEFFEMGPHRVEIEGILYGNRPNAQVELWEVDIFCRADDCSRPEIFKELQAGLVLNTGDLSAFFNITTLPTITTTLAPPTQTATVPPTQPRITCYDCACYDNPDCSCNTVKPADAMTSYCTIIRVNYENGHFTTDLEHIDRNSTRVYIRKFPYVLAEESILYNETTKSWSTRANILVYGCNWNLCNHPSLVKLLPDSFKMTLNDEWLNTNILYNGSSSRDCHQCPEAPQCGTTEFLDSSRCPVKPCNTTCIVSDTFDDPEQDKLCYQSYCASADSDPEENQHRVELEGIIYGDQPTVVELWEIDLYCRADDCSRPEIFNEIRQNLTIDATNITLLFDNSSRPIIEPELICYDCFCYDDPVCECETFTVYSAKSTYCTIIRDSFGEDYAVVLEHINRNSTRVYISEFPYLLVEESIIYNETTKIWSTINNVAVFGCNWDYCNNPSLISHLPDSFQMRLPDAWLNTNVLGAGQPVRDCHECPEAPQCGTSEFIDAGRCPVKACNTTCVVSDTYDDPEKDELCYQSFCAPPDSEFFEIDPHRVEMEGVIYGSRPRNVELWEVDIFCRGDDCSRPELFKEIREQFCVKLGDYTAFFGNASTGESSNGTNICSTITTSTVTTTPSRTVTSTTTTSRPATSITTTSRITTPTAPVSTTSTNSSIITTKATTVSEQITTTSSASTSAQHTVVTLFFMFISLISFY</sequence>
<evidence type="ECO:0000313" key="1">
    <source>
        <dbReference type="EMBL" id="CAF4554391.1"/>
    </source>
</evidence>